<dbReference type="PANTHER" id="PTHR40980">
    <property type="entry name" value="PLUG DOMAIN-CONTAINING PROTEIN"/>
    <property type="match status" value="1"/>
</dbReference>
<dbReference type="EMBL" id="JAICCF010000001">
    <property type="protein sequence ID" value="MBW8683314.1"/>
    <property type="molecule type" value="Genomic_DNA"/>
</dbReference>
<feature type="domain" description="Outer membrane protein beta-barrel" evidence="6">
    <location>
        <begin position="389"/>
        <end position="796"/>
    </location>
</feature>
<evidence type="ECO:0000259" key="6">
    <source>
        <dbReference type="Pfam" id="PF14905"/>
    </source>
</evidence>
<sequence length="819" mass="91736">MVKRNILFCLTIFLILLNDCYAQENTQAHIKGTVKDGRTKENVPGASVLLESISDSLNKKTALSNNNGAFSFDNVTNGSYNLTISYLGFKKHRVEQILVDKQNREIVLGDILLEQSNAASLNEVVVSSRRAFVEQKIDRVVVSVDALIANTGTTAFEALNNSPGVTVDDGGNVNLRGKEGVRVFIDDKPTFLTGRELVSYLKSLPSGVVDKIEIMSNPPARYNADGAGGIINIRTKRSKTKGFNGNVNASYSQGVYPQTNNSFNFNYRNDKWSLFGNAGYSLLYNFVNSDRTRRYDYKDTSQNYTLQQHYVEKSRRQGVNYKLGADYKISDNSSIGVMFAGNNMSPYRENGNYDIAFLKPRGSVDSSIYILSKLKERSRNLTANVNFRHQFGKAGNVLTVDLDHLNYKYEQDQLSASTTYLPDQTISAYYNLTSDNPFRARIYSGKADYAQEIFGGIKFEAGAQAILSERNSEGIYFNSVGDVLQPASHLNNKFGYKENINSLYVNFNKDYKRFSLVAGLRLENTISEGHIFETATMPDSLFKIDYTNLFPNAYLSYKLDTAGVNVLTLSAGRRISRPGYQDLNPSVFFFDKYTSYTGNPLLRPEYANNFELSYSNAGDYTVTLAYSRVGGTITQIYEQVDSALIAKPVNIDLVTNFGINTNLSFDLTKWWSANLYLELVRATFKGRVGADEYIDNSRTTFRVNGSTQVKLGGGWSAELSGLYKNKMVIGQAVLAPAWRMNAAVQKKIFKNKATLTLTGQDIFRSWIVNRDIFIPEGVVSLSNRFDTHRITLGVNYRFGKSGNARERKSGIQDEQNRVE</sequence>
<feature type="chain" id="PRO_5045843269" evidence="4">
    <location>
        <begin position="23"/>
        <end position="819"/>
    </location>
</feature>
<dbReference type="Pfam" id="PF14905">
    <property type="entry name" value="OMP_b-brl_3"/>
    <property type="match status" value="1"/>
</dbReference>
<feature type="domain" description="TonB-dependent receptor plug" evidence="5">
    <location>
        <begin position="140"/>
        <end position="230"/>
    </location>
</feature>
<dbReference type="Pfam" id="PF13620">
    <property type="entry name" value="CarboxypepD_reg"/>
    <property type="match status" value="1"/>
</dbReference>
<organism evidence="7 8">
    <name type="scientific">Chitinophaga rhizophila</name>
    <dbReference type="NCBI Taxonomy" id="2866212"/>
    <lineage>
        <taxon>Bacteria</taxon>
        <taxon>Pseudomonadati</taxon>
        <taxon>Bacteroidota</taxon>
        <taxon>Chitinophagia</taxon>
        <taxon>Chitinophagales</taxon>
        <taxon>Chitinophagaceae</taxon>
        <taxon>Chitinophaga</taxon>
    </lineage>
</organism>
<evidence type="ECO:0000313" key="7">
    <source>
        <dbReference type="EMBL" id="MBW8683314.1"/>
    </source>
</evidence>
<keyword evidence="3" id="KW-0998">Cell outer membrane</keyword>
<dbReference type="Gene3D" id="2.60.40.1120">
    <property type="entry name" value="Carboxypeptidase-like, regulatory domain"/>
    <property type="match status" value="1"/>
</dbReference>
<keyword evidence="7" id="KW-0675">Receptor</keyword>
<comment type="subcellular location">
    <subcellularLocation>
        <location evidence="1">Cell outer membrane</location>
    </subcellularLocation>
</comment>
<dbReference type="InterPro" id="IPR012910">
    <property type="entry name" value="Plug_dom"/>
</dbReference>
<evidence type="ECO:0000313" key="8">
    <source>
        <dbReference type="Proteomes" id="UP000812961"/>
    </source>
</evidence>
<dbReference type="Gene3D" id="2.40.170.20">
    <property type="entry name" value="TonB-dependent receptor, beta-barrel domain"/>
    <property type="match status" value="1"/>
</dbReference>
<dbReference type="PANTHER" id="PTHR40980:SF4">
    <property type="entry name" value="TONB-DEPENDENT RECEPTOR-LIKE BETA-BARREL DOMAIN-CONTAINING PROTEIN"/>
    <property type="match status" value="1"/>
</dbReference>
<dbReference type="RefSeq" id="WP_220248535.1">
    <property type="nucleotide sequence ID" value="NZ_JAICCF010000001.1"/>
</dbReference>
<keyword evidence="8" id="KW-1185">Reference proteome</keyword>
<accession>A0ABS7G6N8</accession>
<dbReference type="SUPFAM" id="SSF56935">
    <property type="entry name" value="Porins"/>
    <property type="match status" value="1"/>
</dbReference>
<dbReference type="Proteomes" id="UP000812961">
    <property type="component" value="Unassembled WGS sequence"/>
</dbReference>
<evidence type="ECO:0000259" key="5">
    <source>
        <dbReference type="Pfam" id="PF07715"/>
    </source>
</evidence>
<protein>
    <submittedName>
        <fullName evidence="7">TonB-dependent receptor</fullName>
    </submittedName>
</protein>
<dbReference type="Gene3D" id="2.170.130.10">
    <property type="entry name" value="TonB-dependent receptor, plug domain"/>
    <property type="match status" value="1"/>
</dbReference>
<comment type="caution">
    <text evidence="7">The sequence shown here is derived from an EMBL/GenBank/DDBJ whole genome shotgun (WGS) entry which is preliminary data.</text>
</comment>
<evidence type="ECO:0000256" key="1">
    <source>
        <dbReference type="ARBA" id="ARBA00004442"/>
    </source>
</evidence>
<name>A0ABS7G6N8_9BACT</name>
<dbReference type="InterPro" id="IPR037066">
    <property type="entry name" value="Plug_dom_sf"/>
</dbReference>
<keyword evidence="4" id="KW-0732">Signal</keyword>
<proteinExistence type="predicted"/>
<dbReference type="InterPro" id="IPR041700">
    <property type="entry name" value="OMP_b-brl_3"/>
</dbReference>
<gene>
    <name evidence="7" type="ORF">K1Y79_03125</name>
</gene>
<reference evidence="7 8" key="1">
    <citation type="submission" date="2021-08" db="EMBL/GenBank/DDBJ databases">
        <title>The genome sequence of Chitinophaga sp. B61.</title>
        <authorList>
            <person name="Zhang X."/>
        </authorList>
    </citation>
    <scope>NUCLEOTIDE SEQUENCE [LARGE SCALE GENOMIC DNA]</scope>
    <source>
        <strain evidence="7 8">B61</strain>
    </source>
</reference>
<dbReference type="Pfam" id="PF07715">
    <property type="entry name" value="Plug"/>
    <property type="match status" value="1"/>
</dbReference>
<evidence type="ECO:0000256" key="4">
    <source>
        <dbReference type="SAM" id="SignalP"/>
    </source>
</evidence>
<evidence type="ECO:0000256" key="3">
    <source>
        <dbReference type="ARBA" id="ARBA00023237"/>
    </source>
</evidence>
<feature type="signal peptide" evidence="4">
    <location>
        <begin position="1"/>
        <end position="22"/>
    </location>
</feature>
<dbReference type="InterPro" id="IPR036942">
    <property type="entry name" value="Beta-barrel_TonB_sf"/>
</dbReference>
<dbReference type="InterPro" id="IPR008969">
    <property type="entry name" value="CarboxyPept-like_regulatory"/>
</dbReference>
<keyword evidence="2" id="KW-0472">Membrane</keyword>
<dbReference type="SUPFAM" id="SSF49464">
    <property type="entry name" value="Carboxypeptidase regulatory domain-like"/>
    <property type="match status" value="1"/>
</dbReference>
<evidence type="ECO:0000256" key="2">
    <source>
        <dbReference type="ARBA" id="ARBA00023136"/>
    </source>
</evidence>